<keyword evidence="7" id="KW-0573">Peptidoglycan synthesis</keyword>
<keyword evidence="6 7" id="KW-0472">Membrane</keyword>
<keyword evidence="7" id="KW-0131">Cell cycle</keyword>
<dbReference type="InterPro" id="IPR000715">
    <property type="entry name" value="Glycosyl_transferase_4"/>
</dbReference>
<evidence type="ECO:0000256" key="3">
    <source>
        <dbReference type="ARBA" id="ARBA00022679"/>
    </source>
</evidence>
<dbReference type="HAMAP" id="MF_00038">
    <property type="entry name" value="MraY"/>
    <property type="match status" value="1"/>
</dbReference>
<evidence type="ECO:0000256" key="4">
    <source>
        <dbReference type="ARBA" id="ARBA00022692"/>
    </source>
</evidence>
<dbReference type="EMBL" id="QNBE01000045">
    <property type="protein sequence ID" value="RKX70254.1"/>
    <property type="molecule type" value="Genomic_DNA"/>
</dbReference>
<evidence type="ECO:0000313" key="11">
    <source>
        <dbReference type="Proteomes" id="UP000268469"/>
    </source>
</evidence>
<feature type="transmembrane region" description="Helical" evidence="7">
    <location>
        <begin position="18"/>
        <end position="40"/>
    </location>
</feature>
<feature type="transmembrane region" description="Helical" evidence="7">
    <location>
        <begin position="235"/>
        <end position="255"/>
    </location>
</feature>
<evidence type="ECO:0000256" key="9">
    <source>
        <dbReference type="PIRSR" id="PIRSR600715-1"/>
    </source>
</evidence>
<keyword evidence="7" id="KW-0132">Cell division</keyword>
<comment type="function">
    <text evidence="7">Catalyzes the initial step of the lipid cycle reactions in the biosynthesis of the cell wall peptidoglycan: transfers peptidoglycan precursor phospho-MurNAc-pentapeptide from UDP-MurNAc-pentapeptide onto the lipid carrier undecaprenyl phosphate, yielding undecaprenyl-pyrophosphoryl-MurNAc-pentapeptide, known as lipid I.</text>
</comment>
<dbReference type="EC" id="2.7.8.13" evidence="7 8"/>
<sequence>MLYHLLYPLREFFSPLRIFGYITFRAANAGVLSLLLILIFGPQVINLLKKYGIGERIREDLPHRHKKKEGTPTMGGLLVVIAVLIATLLFCDLSNPMVQILLIAMIWFGLLGFYDDYIKTKKGHPEGIRKRVKLIFQFLYAIVIGIILYKNYGPTSSITNLLFIKNIVIDFGYFYPVVIALVIAGTSNGVNLTDGLDGLAIGVVGIASATLAILAYISGHAIISRYLNVLFVRDAGELAIVCLALTGASLGFLWFNAYPAQIFMGDVGSLTIGGIIGTTAVLIKQEILLILVGGVFVIEALSVLIQVYFFRTQKRRVFLMAPLHHHFELKGWPEPKIVVRFWIIAVLFGLFALATLKVR</sequence>
<accession>A0A660SHI6</accession>
<dbReference type="PROSITE" id="PS01348">
    <property type="entry name" value="MRAY_2"/>
    <property type="match status" value="1"/>
</dbReference>
<keyword evidence="7" id="KW-0133">Cell shape</keyword>
<dbReference type="InterPro" id="IPR003524">
    <property type="entry name" value="PNAcMuramoyl-5peptid_Trfase"/>
</dbReference>
<evidence type="ECO:0000256" key="5">
    <source>
        <dbReference type="ARBA" id="ARBA00022989"/>
    </source>
</evidence>
<evidence type="ECO:0000256" key="2">
    <source>
        <dbReference type="ARBA" id="ARBA00005583"/>
    </source>
</evidence>
<dbReference type="Pfam" id="PF00953">
    <property type="entry name" value="Glycos_transf_4"/>
    <property type="match status" value="1"/>
</dbReference>
<dbReference type="GO" id="GO:0008963">
    <property type="term" value="F:phospho-N-acetylmuramoyl-pentapeptide-transferase activity"/>
    <property type="evidence" value="ECO:0007669"/>
    <property type="project" value="UniProtKB-UniRule"/>
</dbReference>
<keyword evidence="7" id="KW-1003">Cell membrane</keyword>
<dbReference type="GO" id="GO:0046872">
    <property type="term" value="F:metal ion binding"/>
    <property type="evidence" value="ECO:0007669"/>
    <property type="project" value="UniProtKB-KW"/>
</dbReference>
<feature type="binding site" evidence="9">
    <location>
        <position position="266"/>
    </location>
    <ligand>
        <name>Mg(2+)</name>
        <dbReference type="ChEBI" id="CHEBI:18420"/>
    </ligand>
</feature>
<dbReference type="GO" id="GO:0071555">
    <property type="term" value="P:cell wall organization"/>
    <property type="evidence" value="ECO:0007669"/>
    <property type="project" value="UniProtKB-KW"/>
</dbReference>
<feature type="transmembrane region" description="Helical" evidence="7">
    <location>
        <begin position="289"/>
        <end position="310"/>
    </location>
</feature>
<dbReference type="UniPathway" id="UPA00219"/>
<dbReference type="GO" id="GO:0009252">
    <property type="term" value="P:peptidoglycan biosynthetic process"/>
    <property type="evidence" value="ECO:0007669"/>
    <property type="project" value="UniProtKB-UniRule"/>
</dbReference>
<feature type="transmembrane region" description="Helical" evidence="7">
    <location>
        <begin position="337"/>
        <end position="356"/>
    </location>
</feature>
<dbReference type="CDD" id="cd06852">
    <property type="entry name" value="GT_MraY"/>
    <property type="match status" value="1"/>
</dbReference>
<gene>
    <name evidence="7" type="primary">mraY</name>
    <name evidence="10" type="ORF">DRP53_05630</name>
</gene>
<protein>
    <recommendedName>
        <fullName evidence="7 8">Phospho-N-acetylmuramoyl-pentapeptide-transferase</fullName>
        <ecNumber evidence="7 8">2.7.8.13</ecNumber>
    </recommendedName>
    <alternativeName>
        <fullName evidence="7">UDP-MurNAc-pentapeptide phosphotransferase</fullName>
    </alternativeName>
</protein>
<evidence type="ECO:0000256" key="8">
    <source>
        <dbReference type="NCBIfam" id="TIGR00445"/>
    </source>
</evidence>
<name>A0A660SHI6_UNCW3</name>
<dbReference type="GO" id="GO:0008360">
    <property type="term" value="P:regulation of cell shape"/>
    <property type="evidence" value="ECO:0007669"/>
    <property type="project" value="UniProtKB-KW"/>
</dbReference>
<proteinExistence type="inferred from homology"/>
<comment type="cofactor">
    <cofactor evidence="7 9">
        <name>Mg(2+)</name>
        <dbReference type="ChEBI" id="CHEBI:18420"/>
    </cofactor>
</comment>
<comment type="caution">
    <text evidence="10">The sequence shown here is derived from an EMBL/GenBank/DDBJ whole genome shotgun (WGS) entry which is preliminary data.</text>
</comment>
<comment type="subcellular location">
    <subcellularLocation>
        <location evidence="7">Cell membrane</location>
        <topology evidence="7">Multi-pass membrane protein</topology>
    </subcellularLocation>
    <subcellularLocation>
        <location evidence="1">Membrane</location>
        <topology evidence="1">Multi-pass membrane protein</topology>
    </subcellularLocation>
</comment>
<keyword evidence="7 9" id="KW-0460">Magnesium</keyword>
<comment type="pathway">
    <text evidence="7">Cell wall biogenesis; peptidoglycan biosynthesis.</text>
</comment>
<feature type="transmembrane region" description="Helical" evidence="7">
    <location>
        <begin position="172"/>
        <end position="192"/>
    </location>
</feature>
<dbReference type="AlphaFoldDB" id="A0A660SHI6"/>
<dbReference type="PANTHER" id="PTHR22926:SF5">
    <property type="entry name" value="PHOSPHO-N-ACETYLMURAMOYL-PENTAPEPTIDE-TRANSFERASE HOMOLOG"/>
    <property type="match status" value="1"/>
</dbReference>
<dbReference type="PANTHER" id="PTHR22926">
    <property type="entry name" value="PHOSPHO-N-ACETYLMURAMOYL-PENTAPEPTIDE-TRANSFERASE"/>
    <property type="match status" value="1"/>
</dbReference>
<feature type="transmembrane region" description="Helical" evidence="7">
    <location>
        <begin position="96"/>
        <end position="114"/>
    </location>
</feature>
<dbReference type="PROSITE" id="PS01347">
    <property type="entry name" value="MRAY_1"/>
    <property type="match status" value="1"/>
</dbReference>
<keyword evidence="5 7" id="KW-1133">Transmembrane helix</keyword>
<comment type="catalytic activity">
    <reaction evidence="7">
        <text>UDP-N-acetyl-alpha-D-muramoyl-L-alanyl-gamma-D-glutamyl-meso-2,6-diaminopimeloyl-D-alanyl-D-alanine + di-trans,octa-cis-undecaprenyl phosphate = di-trans,octa-cis-undecaprenyl diphospho-N-acetyl-alpha-D-muramoyl-L-alanyl-D-glutamyl-meso-2,6-diaminopimeloyl-D-alanyl-D-alanine + UMP</text>
        <dbReference type="Rhea" id="RHEA:28386"/>
        <dbReference type="ChEBI" id="CHEBI:57865"/>
        <dbReference type="ChEBI" id="CHEBI:60392"/>
        <dbReference type="ChEBI" id="CHEBI:61386"/>
        <dbReference type="ChEBI" id="CHEBI:61387"/>
        <dbReference type="EC" id="2.7.8.13"/>
    </reaction>
</comment>
<keyword evidence="4 7" id="KW-0812">Transmembrane</keyword>
<feature type="transmembrane region" description="Helical" evidence="7">
    <location>
        <begin position="134"/>
        <end position="152"/>
    </location>
</feature>
<evidence type="ECO:0000256" key="6">
    <source>
        <dbReference type="ARBA" id="ARBA00023136"/>
    </source>
</evidence>
<dbReference type="GO" id="GO:0051301">
    <property type="term" value="P:cell division"/>
    <property type="evidence" value="ECO:0007669"/>
    <property type="project" value="UniProtKB-KW"/>
</dbReference>
<evidence type="ECO:0000313" key="10">
    <source>
        <dbReference type="EMBL" id="RKX70254.1"/>
    </source>
</evidence>
<dbReference type="NCBIfam" id="TIGR00445">
    <property type="entry name" value="mraY"/>
    <property type="match status" value="1"/>
</dbReference>
<dbReference type="GO" id="GO:0005886">
    <property type="term" value="C:plasma membrane"/>
    <property type="evidence" value="ECO:0007669"/>
    <property type="project" value="UniProtKB-SubCell"/>
</dbReference>
<reference evidence="10 11" key="1">
    <citation type="submission" date="2018-06" db="EMBL/GenBank/DDBJ databases">
        <title>Extensive metabolic versatility and redundancy in microbially diverse, dynamic hydrothermal sediments.</title>
        <authorList>
            <person name="Dombrowski N."/>
            <person name="Teske A."/>
            <person name="Baker B.J."/>
        </authorList>
    </citation>
    <scope>NUCLEOTIDE SEQUENCE [LARGE SCALE GENOMIC DNA]</scope>
    <source>
        <strain evidence="10">B36_G15</strain>
    </source>
</reference>
<feature type="transmembrane region" description="Helical" evidence="7">
    <location>
        <begin position="199"/>
        <end position="223"/>
    </location>
</feature>
<evidence type="ECO:0000256" key="7">
    <source>
        <dbReference type="HAMAP-Rule" id="MF_00038"/>
    </source>
</evidence>
<keyword evidence="7 9" id="KW-0479">Metal-binding</keyword>
<evidence type="ECO:0000256" key="1">
    <source>
        <dbReference type="ARBA" id="ARBA00004141"/>
    </source>
</evidence>
<feature type="transmembrane region" description="Helical" evidence="7">
    <location>
        <begin position="73"/>
        <end position="90"/>
    </location>
</feature>
<feature type="binding site" evidence="9">
    <location>
        <position position="191"/>
    </location>
    <ligand>
        <name>Mg(2+)</name>
        <dbReference type="ChEBI" id="CHEBI:18420"/>
    </ligand>
</feature>
<comment type="similarity">
    <text evidence="2 7">Belongs to the glycosyltransferase 4 family. MraY subfamily.</text>
</comment>
<keyword evidence="3 7" id="KW-0808">Transferase</keyword>
<dbReference type="GO" id="GO:0051992">
    <property type="term" value="F:UDP-N-acetylmuramoyl-L-alanyl-D-glutamyl-meso-2,6-diaminopimelyl-D-alanyl-D-alanine:undecaprenyl-phosphate transferase activity"/>
    <property type="evidence" value="ECO:0007669"/>
    <property type="project" value="RHEA"/>
</dbReference>
<dbReference type="Proteomes" id="UP000268469">
    <property type="component" value="Unassembled WGS sequence"/>
</dbReference>
<feature type="transmembrane region" description="Helical" evidence="7">
    <location>
        <begin position="262"/>
        <end position="283"/>
    </location>
</feature>
<keyword evidence="7" id="KW-0961">Cell wall biogenesis/degradation</keyword>
<organism evidence="10 11">
    <name type="scientific">candidate division WOR-3 bacterium</name>
    <dbReference type="NCBI Taxonomy" id="2052148"/>
    <lineage>
        <taxon>Bacteria</taxon>
        <taxon>Bacteria division WOR-3</taxon>
    </lineage>
</organism>
<dbReference type="InterPro" id="IPR018480">
    <property type="entry name" value="PNAcMuramoyl-5peptid_Trfase_CS"/>
</dbReference>